<evidence type="ECO:0000256" key="2">
    <source>
        <dbReference type="ARBA" id="ARBA00022475"/>
    </source>
</evidence>
<dbReference type="GO" id="GO:0030420">
    <property type="term" value="P:establishment of competence for transformation"/>
    <property type="evidence" value="ECO:0007669"/>
    <property type="project" value="InterPro"/>
</dbReference>
<dbReference type="InterPro" id="IPR001279">
    <property type="entry name" value="Metallo-B-lactamas"/>
</dbReference>
<keyword evidence="3 6" id="KW-0812">Transmembrane</keyword>
<evidence type="ECO:0000259" key="8">
    <source>
        <dbReference type="Pfam" id="PF03772"/>
    </source>
</evidence>
<dbReference type="Proteomes" id="UP000619743">
    <property type="component" value="Unassembled WGS sequence"/>
</dbReference>
<dbReference type="CDD" id="cd07731">
    <property type="entry name" value="ComA-like_MBL-fold"/>
    <property type="match status" value="1"/>
</dbReference>
<comment type="subcellular location">
    <subcellularLocation>
        <location evidence="1">Cell membrane</location>
        <topology evidence="1">Multi-pass membrane protein</topology>
    </subcellularLocation>
</comment>
<feature type="transmembrane region" description="Helical" evidence="6">
    <location>
        <begin position="388"/>
        <end position="409"/>
    </location>
</feature>
<evidence type="ECO:0000313" key="11">
    <source>
        <dbReference type="Proteomes" id="UP000619743"/>
    </source>
</evidence>
<dbReference type="InterPro" id="IPR035681">
    <property type="entry name" value="ComA-like_MBL"/>
</dbReference>
<comment type="caution">
    <text evidence="10">The sequence shown here is derived from an EMBL/GenBank/DDBJ whole genome shotgun (WGS) entry which is preliminary data.</text>
</comment>
<sequence>MSGHALTYQESIFAADQLNNDAILSIQEIKPLSHIDAIELRASVASLNPQMIVKLRWYRPNRQLLVGDNLVAEVATKPPNELANVGGFSYRRYLLSENIVATGSLKSVSKINRQQPTVAPISRFRQSIADKLSRFTRGDVLSALVIGDRSSLSKSVRQIFIDTGTAHLMAISGLHIGMVYGFTLLAFSCLTRLLPLPRSHQAQLISSAGAFAIAFCYAAISGFALPTIRALVFLALWLVVKACRWHVSGWRLLWFTAAVFITVAPQTAYSVSFWLSFSAVAGVFLALKVADSLQLNGAKKLATMQLVIVIMLMPVQVSFFNQQSLLAPLVNLFAIPWLGIGILPLALIGALASVVWPLAGNAMLMIADWQLQLMVEVLMPVANWQGQLIHMDSASLTLAIVGLVTVLSSRLVFKRWFALLAIVAILVIVASVYRHWRVAPTVDVLDVGQGLSVVSRYRGNTVIYDVGASYPSGFNMADAVINPYLTHQGIHHIDWLVLSHDDNDHAGSANKLSDKVRVNQLLASFVPDKLPANFDGALHQCHGQFNSLKRWFSGGISLQNLTSDVGQRASDNDLSCVVKMTMDGASLLLPGDISRAVEGRLNQQLLDAGLLIVPHHGSKTSSSIQFIKAVAPQMAVFSAGYRNRWHLPNEHVVQRYHALDVATYSTSDVGMGRFIAKGDQWQATSFCQLSWPTWYRCYDLAID</sequence>
<dbReference type="OrthoDB" id="9761531at2"/>
<proteinExistence type="predicted"/>
<dbReference type="SUPFAM" id="SSF56281">
    <property type="entry name" value="Metallo-hydrolase/oxidoreductase"/>
    <property type="match status" value="1"/>
</dbReference>
<feature type="transmembrane region" description="Helical" evidence="6">
    <location>
        <begin position="416"/>
        <end position="436"/>
    </location>
</feature>
<dbReference type="InterPro" id="IPR036866">
    <property type="entry name" value="RibonucZ/Hydroxyglut_hydro"/>
</dbReference>
<feature type="transmembrane region" description="Helical" evidence="6">
    <location>
        <begin position="168"/>
        <end position="190"/>
    </location>
</feature>
<evidence type="ECO:0000259" key="7">
    <source>
        <dbReference type="Pfam" id="PF00753"/>
    </source>
</evidence>
<dbReference type="Pfam" id="PF13567">
    <property type="entry name" value="DUF4131"/>
    <property type="match status" value="1"/>
</dbReference>
<dbReference type="InterPro" id="IPR004797">
    <property type="entry name" value="Competence_ComEC/Rec2"/>
</dbReference>
<feature type="transmembrane region" description="Helical" evidence="6">
    <location>
        <begin position="202"/>
        <end position="220"/>
    </location>
</feature>
<evidence type="ECO:0000256" key="6">
    <source>
        <dbReference type="SAM" id="Phobius"/>
    </source>
</evidence>
<keyword evidence="4 6" id="KW-1133">Transmembrane helix</keyword>
<feature type="transmembrane region" description="Helical" evidence="6">
    <location>
        <begin position="250"/>
        <end position="267"/>
    </location>
</feature>
<feature type="transmembrane region" description="Helical" evidence="6">
    <location>
        <begin position="302"/>
        <end position="320"/>
    </location>
</feature>
<protein>
    <submittedName>
        <fullName evidence="10">DNA internalization-related competence protein ComEC/Rec2</fullName>
    </submittedName>
</protein>
<dbReference type="EMBL" id="BMDX01000008">
    <property type="protein sequence ID" value="GGA77536.1"/>
    <property type="molecule type" value="Genomic_DNA"/>
</dbReference>
<evidence type="ECO:0000259" key="9">
    <source>
        <dbReference type="Pfam" id="PF13567"/>
    </source>
</evidence>
<dbReference type="Pfam" id="PF03772">
    <property type="entry name" value="Competence"/>
    <property type="match status" value="1"/>
</dbReference>
<feature type="domain" description="DUF4131" evidence="9">
    <location>
        <begin position="53"/>
        <end position="110"/>
    </location>
</feature>
<name>A0A8J2U575_9GAMM</name>
<keyword evidence="2" id="KW-1003">Cell membrane</keyword>
<keyword evidence="11" id="KW-1185">Reference proteome</keyword>
<dbReference type="PANTHER" id="PTHR30619:SF1">
    <property type="entry name" value="RECOMBINATION PROTEIN 2"/>
    <property type="match status" value="1"/>
</dbReference>
<organism evidence="10 11">
    <name type="scientific">Neiella marina</name>
    <dbReference type="NCBI Taxonomy" id="508461"/>
    <lineage>
        <taxon>Bacteria</taxon>
        <taxon>Pseudomonadati</taxon>
        <taxon>Pseudomonadota</taxon>
        <taxon>Gammaproteobacteria</taxon>
        <taxon>Alteromonadales</taxon>
        <taxon>Echinimonadaceae</taxon>
        <taxon>Neiella</taxon>
    </lineage>
</organism>
<dbReference type="AlphaFoldDB" id="A0A8J2U575"/>
<evidence type="ECO:0000256" key="3">
    <source>
        <dbReference type="ARBA" id="ARBA00022692"/>
    </source>
</evidence>
<evidence type="ECO:0000256" key="4">
    <source>
        <dbReference type="ARBA" id="ARBA00022989"/>
    </source>
</evidence>
<evidence type="ECO:0000313" key="10">
    <source>
        <dbReference type="EMBL" id="GGA77536.1"/>
    </source>
</evidence>
<evidence type="ECO:0000256" key="1">
    <source>
        <dbReference type="ARBA" id="ARBA00004651"/>
    </source>
</evidence>
<feature type="domain" description="ComEC/Rec2-related protein" evidence="8">
    <location>
        <begin position="144"/>
        <end position="412"/>
    </location>
</feature>
<accession>A0A8J2U575</accession>
<dbReference type="PANTHER" id="PTHR30619">
    <property type="entry name" value="DNA INTERNALIZATION/COMPETENCE PROTEIN COMEC/REC2"/>
    <property type="match status" value="1"/>
</dbReference>
<feature type="domain" description="Metallo-beta-lactamase" evidence="7">
    <location>
        <begin position="446"/>
        <end position="632"/>
    </location>
</feature>
<dbReference type="Pfam" id="PF00753">
    <property type="entry name" value="Lactamase_B"/>
    <property type="match status" value="1"/>
</dbReference>
<feature type="transmembrane region" description="Helical" evidence="6">
    <location>
        <begin position="332"/>
        <end position="356"/>
    </location>
</feature>
<dbReference type="Gene3D" id="3.60.15.10">
    <property type="entry name" value="Ribonuclease Z/Hydroxyacylglutathione hydrolase-like"/>
    <property type="match status" value="1"/>
</dbReference>
<dbReference type="InterPro" id="IPR025405">
    <property type="entry name" value="DUF4131"/>
</dbReference>
<dbReference type="NCBIfam" id="TIGR00360">
    <property type="entry name" value="ComEC_N-term"/>
    <property type="match status" value="1"/>
</dbReference>
<dbReference type="NCBIfam" id="TIGR00361">
    <property type="entry name" value="ComEC_Rec2"/>
    <property type="match status" value="1"/>
</dbReference>
<evidence type="ECO:0000256" key="5">
    <source>
        <dbReference type="ARBA" id="ARBA00023136"/>
    </source>
</evidence>
<gene>
    <name evidence="10" type="primary">comA</name>
    <name evidence="10" type="ORF">GCM10011369_19270</name>
</gene>
<reference evidence="11" key="1">
    <citation type="journal article" date="2019" name="Int. J. Syst. Evol. Microbiol.">
        <title>The Global Catalogue of Microorganisms (GCM) 10K type strain sequencing project: providing services to taxonomists for standard genome sequencing and annotation.</title>
        <authorList>
            <consortium name="The Broad Institute Genomics Platform"/>
            <consortium name="The Broad Institute Genome Sequencing Center for Infectious Disease"/>
            <person name="Wu L."/>
            <person name="Ma J."/>
        </authorList>
    </citation>
    <scope>NUCLEOTIDE SEQUENCE [LARGE SCALE GENOMIC DNA]</scope>
    <source>
        <strain evidence="11">CGMCC 1.10130</strain>
    </source>
</reference>
<dbReference type="InterPro" id="IPR052159">
    <property type="entry name" value="Competence_DNA_uptake"/>
</dbReference>
<keyword evidence="5 6" id="KW-0472">Membrane</keyword>
<dbReference type="InterPro" id="IPR004477">
    <property type="entry name" value="ComEC_N"/>
</dbReference>
<dbReference type="GO" id="GO:0005886">
    <property type="term" value="C:plasma membrane"/>
    <property type="evidence" value="ECO:0007669"/>
    <property type="project" value="UniProtKB-SubCell"/>
</dbReference>